<dbReference type="InterPro" id="IPR001932">
    <property type="entry name" value="PPM-type_phosphatase-like_dom"/>
</dbReference>
<sequence length="522" mass="57879">MLRYGITHGRRSARLSFGLGRSSFVSVRSSAASCLHPIGRAFFFHSCIFLCRHRASMIVSLPSASSTENVHALEEVQDFATTDMGDPEGGTWTYRVLPEPLLSQELARMAQAAILPSTQTHHITFQPCSPLEHENQDRLVSEKWDIPQHGSWTFNAVFDGHVNGHTVDYVVQNFPRILRRNLVAALETVSRPSASSDDGISRVLRDSVVYLDDQIWYDLVDALPNDWESAPPDTLVRHFSGDKRAYDCAARCLGGCTAVFALTEPTRRRAWVVNLGGKFFACAARKVGAYLSRCVCDYARHFTPIKRAMSAPDSHAAVVRRSGSAVAGVHVNNLHNARSADEVALIRSLHPAEPSVFADDRVLGYLEPTRGFGDVWLKRPRLASLLMSVSQEWLSSTSLVDYGSQVLTPPYVLNTPDVHEIHLDEPDVDDYFLVLATDGLADCGTYEHLEPPQLASAWAEVLRTAIEDDHAKGLSSNLALSLLRAALGGSDEREVSQNMTVEMDDRWMDDTTILVQRIPRSR</sequence>
<evidence type="ECO:0000313" key="2">
    <source>
        <dbReference type="EMBL" id="TRM69658.1"/>
    </source>
</evidence>
<dbReference type="Pfam" id="PF00481">
    <property type="entry name" value="PP2C"/>
    <property type="match status" value="1"/>
</dbReference>
<accession>A0A550CY29</accession>
<reference evidence="2 3" key="1">
    <citation type="journal article" date="2019" name="New Phytol.">
        <title>Comparative genomics reveals unique wood-decay strategies and fruiting body development in the Schizophyllaceae.</title>
        <authorList>
            <person name="Almasi E."/>
            <person name="Sahu N."/>
            <person name="Krizsan K."/>
            <person name="Balint B."/>
            <person name="Kovacs G.M."/>
            <person name="Kiss B."/>
            <person name="Cseklye J."/>
            <person name="Drula E."/>
            <person name="Henrissat B."/>
            <person name="Nagy I."/>
            <person name="Chovatia M."/>
            <person name="Adam C."/>
            <person name="LaButti K."/>
            <person name="Lipzen A."/>
            <person name="Riley R."/>
            <person name="Grigoriev I.V."/>
            <person name="Nagy L.G."/>
        </authorList>
    </citation>
    <scope>NUCLEOTIDE SEQUENCE [LARGE SCALE GENOMIC DNA]</scope>
    <source>
        <strain evidence="2 3">NL-1724</strain>
    </source>
</reference>
<gene>
    <name evidence="2" type="ORF">BD626DRAFT_16093</name>
</gene>
<dbReference type="Proteomes" id="UP000320762">
    <property type="component" value="Unassembled WGS sequence"/>
</dbReference>
<dbReference type="PROSITE" id="PS51746">
    <property type="entry name" value="PPM_2"/>
    <property type="match status" value="1"/>
</dbReference>
<dbReference type="GO" id="GO:0004722">
    <property type="term" value="F:protein serine/threonine phosphatase activity"/>
    <property type="evidence" value="ECO:0007669"/>
    <property type="project" value="InterPro"/>
</dbReference>
<dbReference type="InterPro" id="IPR036457">
    <property type="entry name" value="PPM-type-like_dom_sf"/>
</dbReference>
<dbReference type="PANTHER" id="PTHR13832">
    <property type="entry name" value="PROTEIN PHOSPHATASE 2C"/>
    <property type="match status" value="1"/>
</dbReference>
<dbReference type="OrthoDB" id="420076at2759"/>
<dbReference type="SUPFAM" id="SSF81606">
    <property type="entry name" value="PP2C-like"/>
    <property type="match status" value="1"/>
</dbReference>
<comment type="caution">
    <text evidence="2">The sequence shown here is derived from an EMBL/GenBank/DDBJ whole genome shotgun (WGS) entry which is preliminary data.</text>
</comment>
<dbReference type="EMBL" id="VDMD01000001">
    <property type="protein sequence ID" value="TRM69658.1"/>
    <property type="molecule type" value="Genomic_DNA"/>
</dbReference>
<dbReference type="AlphaFoldDB" id="A0A550CY29"/>
<evidence type="ECO:0000313" key="3">
    <source>
        <dbReference type="Proteomes" id="UP000320762"/>
    </source>
</evidence>
<protein>
    <submittedName>
        <fullName evidence="2">Phosphatase 2C-like domain-containing protein</fullName>
    </submittedName>
</protein>
<proteinExistence type="predicted"/>
<dbReference type="Gene3D" id="3.60.40.10">
    <property type="entry name" value="PPM-type phosphatase domain"/>
    <property type="match status" value="1"/>
</dbReference>
<feature type="domain" description="PPM-type phosphatase" evidence="1">
    <location>
        <begin position="124"/>
        <end position="518"/>
    </location>
</feature>
<dbReference type="SMART" id="SM00332">
    <property type="entry name" value="PP2Cc"/>
    <property type="match status" value="1"/>
</dbReference>
<keyword evidence="3" id="KW-1185">Reference proteome</keyword>
<dbReference type="InterPro" id="IPR015655">
    <property type="entry name" value="PP2C"/>
</dbReference>
<organism evidence="2 3">
    <name type="scientific">Schizophyllum amplum</name>
    <dbReference type="NCBI Taxonomy" id="97359"/>
    <lineage>
        <taxon>Eukaryota</taxon>
        <taxon>Fungi</taxon>
        <taxon>Dikarya</taxon>
        <taxon>Basidiomycota</taxon>
        <taxon>Agaricomycotina</taxon>
        <taxon>Agaricomycetes</taxon>
        <taxon>Agaricomycetidae</taxon>
        <taxon>Agaricales</taxon>
        <taxon>Schizophyllaceae</taxon>
        <taxon>Schizophyllum</taxon>
    </lineage>
</organism>
<name>A0A550CY29_9AGAR</name>
<dbReference type="STRING" id="97359.A0A550CY29"/>
<evidence type="ECO:0000259" key="1">
    <source>
        <dbReference type="PROSITE" id="PS51746"/>
    </source>
</evidence>
<dbReference type="PANTHER" id="PTHR13832:SF827">
    <property type="entry name" value="PROTEIN PHOSPHATASE 1L"/>
    <property type="match status" value="1"/>
</dbReference>